<accession>A0A834P898</accession>
<proteinExistence type="predicted"/>
<sequence>METIPRAVHPIGITQRQLSYVYEASNIILSSKSSTAVGAFYDSEGFIIAFFTSHWHHPGRRLQSMSVGMVGHLAQSFSETHRNATNYEERRA</sequence>
<comment type="caution">
    <text evidence="1">The sequence shown here is derived from an EMBL/GenBank/DDBJ whole genome shotgun (WGS) entry which is preliminary data.</text>
</comment>
<dbReference type="Proteomes" id="UP000600918">
    <property type="component" value="Unassembled WGS sequence"/>
</dbReference>
<protein>
    <submittedName>
        <fullName evidence="1">Uncharacterized protein</fullName>
    </submittedName>
</protein>
<reference evidence="1" key="1">
    <citation type="journal article" date="2020" name="G3 (Bethesda)">
        <title>High-Quality Assemblies for Three Invasive Social Wasps from the &lt;i&gt;Vespula&lt;/i&gt; Genus.</title>
        <authorList>
            <person name="Harrop T.W.R."/>
            <person name="Guhlin J."/>
            <person name="McLaughlin G.M."/>
            <person name="Permina E."/>
            <person name="Stockwell P."/>
            <person name="Gilligan J."/>
            <person name="Le Lec M.F."/>
            <person name="Gruber M.A.M."/>
            <person name="Quinn O."/>
            <person name="Lovegrove M."/>
            <person name="Duncan E.J."/>
            <person name="Remnant E.J."/>
            <person name="Van Eeckhoven J."/>
            <person name="Graham B."/>
            <person name="Knapp R.A."/>
            <person name="Langford K.W."/>
            <person name="Kronenberg Z."/>
            <person name="Press M.O."/>
            <person name="Eacker S.M."/>
            <person name="Wilson-Rankin E.E."/>
            <person name="Purcell J."/>
            <person name="Lester P.J."/>
            <person name="Dearden P.K."/>
        </authorList>
    </citation>
    <scope>NUCLEOTIDE SEQUENCE</scope>
    <source>
        <strain evidence="1">Volc-1</strain>
    </source>
</reference>
<gene>
    <name evidence="1" type="ORF">H0235_004841</name>
</gene>
<dbReference type="EMBL" id="JACSDY010000003">
    <property type="protein sequence ID" value="KAF7431917.1"/>
    <property type="molecule type" value="Genomic_DNA"/>
</dbReference>
<evidence type="ECO:0000313" key="1">
    <source>
        <dbReference type="EMBL" id="KAF7431917.1"/>
    </source>
</evidence>
<keyword evidence="2" id="KW-1185">Reference proteome</keyword>
<dbReference type="AlphaFoldDB" id="A0A834P898"/>
<name>A0A834P898_VESPE</name>
<organism evidence="1 2">
    <name type="scientific">Vespula pensylvanica</name>
    <name type="common">Western yellow jacket</name>
    <name type="synonym">Wasp</name>
    <dbReference type="NCBI Taxonomy" id="30213"/>
    <lineage>
        <taxon>Eukaryota</taxon>
        <taxon>Metazoa</taxon>
        <taxon>Ecdysozoa</taxon>
        <taxon>Arthropoda</taxon>
        <taxon>Hexapoda</taxon>
        <taxon>Insecta</taxon>
        <taxon>Pterygota</taxon>
        <taxon>Neoptera</taxon>
        <taxon>Endopterygota</taxon>
        <taxon>Hymenoptera</taxon>
        <taxon>Apocrita</taxon>
        <taxon>Aculeata</taxon>
        <taxon>Vespoidea</taxon>
        <taxon>Vespidae</taxon>
        <taxon>Vespinae</taxon>
        <taxon>Vespula</taxon>
    </lineage>
</organism>
<evidence type="ECO:0000313" key="2">
    <source>
        <dbReference type="Proteomes" id="UP000600918"/>
    </source>
</evidence>